<reference evidence="8" key="1">
    <citation type="submission" date="2021-03" db="EMBL/GenBank/DDBJ databases">
        <authorList>
            <person name="Bekaert M."/>
        </authorList>
    </citation>
    <scope>NUCLEOTIDE SEQUENCE</scope>
</reference>
<comment type="caution">
    <text evidence="8">The sequence shown here is derived from an EMBL/GenBank/DDBJ whole genome shotgun (WGS) entry which is preliminary data.</text>
</comment>
<dbReference type="InterPro" id="IPR038097">
    <property type="entry name" value="Ribosomal_eL36_sf"/>
</dbReference>
<evidence type="ECO:0000313" key="9">
    <source>
        <dbReference type="Proteomes" id="UP000683360"/>
    </source>
</evidence>
<gene>
    <name evidence="8" type="ORF">MEDL_18049</name>
</gene>
<dbReference type="GO" id="GO:0003735">
    <property type="term" value="F:structural constituent of ribosome"/>
    <property type="evidence" value="ECO:0007669"/>
    <property type="project" value="InterPro"/>
</dbReference>
<dbReference type="Gene3D" id="1.10.10.1760">
    <property type="entry name" value="60S ribosomal protein L36"/>
    <property type="match status" value="1"/>
</dbReference>
<dbReference type="GO" id="GO:0005840">
    <property type="term" value="C:ribosome"/>
    <property type="evidence" value="ECO:0007669"/>
    <property type="project" value="UniProtKB-KW"/>
</dbReference>
<name>A0A8S3R313_MYTED</name>
<dbReference type="EMBL" id="CAJPWZ010000923">
    <property type="protein sequence ID" value="CAG2203563.1"/>
    <property type="molecule type" value="Genomic_DNA"/>
</dbReference>
<dbReference type="OrthoDB" id="9616667at2759"/>
<evidence type="ECO:0000256" key="4">
    <source>
        <dbReference type="ARBA" id="ARBA00023274"/>
    </source>
</evidence>
<comment type="subunit">
    <text evidence="2">Component of the large ribosomal subunit.</text>
</comment>
<dbReference type="Proteomes" id="UP000683360">
    <property type="component" value="Unassembled WGS sequence"/>
</dbReference>
<feature type="region of interest" description="Disordered" evidence="7">
    <location>
        <begin position="61"/>
        <end position="80"/>
    </location>
</feature>
<evidence type="ECO:0000313" key="8">
    <source>
        <dbReference type="EMBL" id="CAG2203563.1"/>
    </source>
</evidence>
<keyword evidence="9" id="KW-1185">Reference proteome</keyword>
<dbReference type="FunFam" id="1.10.10.1760:FF:000001">
    <property type="entry name" value="60S ribosomal protein L36"/>
    <property type="match status" value="1"/>
</dbReference>
<evidence type="ECO:0000256" key="7">
    <source>
        <dbReference type="SAM" id="MobiDB-lite"/>
    </source>
</evidence>
<dbReference type="AlphaFoldDB" id="A0A8S3R313"/>
<keyword evidence="4" id="KW-0687">Ribonucleoprotein</keyword>
<keyword evidence="3" id="KW-0689">Ribosomal protein</keyword>
<sequence>MKSVYSETDSGHSETNFSSLKEQAVDSFIHPNGSTSFSGLESIEMAVRYQMAIGLNKGHKVTKVDSNPRKAKPSYRKGRATKHAKFVRDLVREIAGFAPYEKRMQELLRISKDKRALKFAKRRLGTHFRGKKKREEMQSVLQKMRKAQQHK</sequence>
<feature type="compositionally biased region" description="Basic residues" evidence="7">
    <location>
        <begin position="69"/>
        <end position="80"/>
    </location>
</feature>
<evidence type="ECO:0000256" key="3">
    <source>
        <dbReference type="ARBA" id="ARBA00022980"/>
    </source>
</evidence>
<evidence type="ECO:0000256" key="6">
    <source>
        <dbReference type="ARBA" id="ARBA00035331"/>
    </source>
</evidence>
<evidence type="ECO:0000256" key="5">
    <source>
        <dbReference type="ARBA" id="ARBA00035226"/>
    </source>
</evidence>
<protein>
    <recommendedName>
        <fullName evidence="5">Large ribosomal subunit protein eL36</fullName>
    </recommendedName>
    <alternativeName>
        <fullName evidence="6">60S ribosomal protein L36</fullName>
    </alternativeName>
</protein>
<dbReference type="GO" id="GO:1990904">
    <property type="term" value="C:ribonucleoprotein complex"/>
    <property type="evidence" value="ECO:0007669"/>
    <property type="project" value="UniProtKB-KW"/>
</dbReference>
<comment type="similarity">
    <text evidence="1">Belongs to the eukaryotic ribosomal protein eL36 family.</text>
</comment>
<organism evidence="8 9">
    <name type="scientific">Mytilus edulis</name>
    <name type="common">Blue mussel</name>
    <dbReference type="NCBI Taxonomy" id="6550"/>
    <lineage>
        <taxon>Eukaryota</taxon>
        <taxon>Metazoa</taxon>
        <taxon>Spiralia</taxon>
        <taxon>Lophotrochozoa</taxon>
        <taxon>Mollusca</taxon>
        <taxon>Bivalvia</taxon>
        <taxon>Autobranchia</taxon>
        <taxon>Pteriomorphia</taxon>
        <taxon>Mytilida</taxon>
        <taxon>Mytiloidea</taxon>
        <taxon>Mytilidae</taxon>
        <taxon>Mytilinae</taxon>
        <taxon>Mytilus</taxon>
    </lineage>
</organism>
<evidence type="ECO:0000256" key="1">
    <source>
        <dbReference type="ARBA" id="ARBA00006509"/>
    </source>
</evidence>
<accession>A0A8S3R313</accession>
<dbReference type="GO" id="GO:0006412">
    <property type="term" value="P:translation"/>
    <property type="evidence" value="ECO:0007669"/>
    <property type="project" value="InterPro"/>
</dbReference>
<evidence type="ECO:0000256" key="2">
    <source>
        <dbReference type="ARBA" id="ARBA00011133"/>
    </source>
</evidence>
<dbReference type="Pfam" id="PF01158">
    <property type="entry name" value="Ribosomal_L36e"/>
    <property type="match status" value="1"/>
</dbReference>
<proteinExistence type="inferred from homology"/>
<feature type="region of interest" description="Disordered" evidence="7">
    <location>
        <begin position="127"/>
        <end position="151"/>
    </location>
</feature>
<dbReference type="PANTHER" id="PTHR10114">
    <property type="entry name" value="60S RIBOSOMAL PROTEIN L36"/>
    <property type="match status" value="1"/>
</dbReference>
<dbReference type="InterPro" id="IPR000509">
    <property type="entry name" value="Ribosomal_eL36"/>
</dbReference>